<dbReference type="Proteomes" id="UP000075884">
    <property type="component" value="Unassembled WGS sequence"/>
</dbReference>
<keyword evidence="7" id="KW-0539">Nucleus</keyword>
<evidence type="ECO:0000256" key="5">
    <source>
        <dbReference type="ARBA" id="ARBA00022723"/>
    </source>
</evidence>
<evidence type="ECO:0000256" key="3">
    <source>
        <dbReference type="ARBA" id="ARBA00006958"/>
    </source>
</evidence>
<dbReference type="Pfam" id="PF13359">
    <property type="entry name" value="DDE_Tnp_4"/>
    <property type="match status" value="1"/>
</dbReference>
<sequence>MDSDSESDALLDTNLFLRYMALKPQRKEVKDIWKNREQNGEYYVLFRKLLELEETFFEYMRMSKRTFYFILRKIQPLITKLPTRTPYISPEERLMVTIRFLSTGITFKSLSFTFCMAHNTIAGIVYETCEAIWSKFNEQFIPFPTTSAFVRIENEFSERWNFPNCIGAIDGKHVRMKAPAKSGTKYFNYKKYFSLHLQAVADAKCKFIAIDVGEYGSRSDSGVFNTSTLFDLISFRIKSFRNPSS</sequence>
<dbReference type="GO" id="GO:0004518">
    <property type="term" value="F:nuclease activity"/>
    <property type="evidence" value="ECO:0007669"/>
    <property type="project" value="UniProtKB-KW"/>
</dbReference>
<evidence type="ECO:0000313" key="9">
    <source>
        <dbReference type="EnsemblMetazoa" id="ADIR006748-PA"/>
    </source>
</evidence>
<dbReference type="EnsemblMetazoa" id="ADIR006748-RA">
    <property type="protein sequence ID" value="ADIR006748-PA"/>
    <property type="gene ID" value="ADIR006748"/>
</dbReference>
<dbReference type="GO" id="GO:0005634">
    <property type="term" value="C:nucleus"/>
    <property type="evidence" value="ECO:0007669"/>
    <property type="project" value="UniProtKB-SubCell"/>
</dbReference>
<evidence type="ECO:0000256" key="1">
    <source>
        <dbReference type="ARBA" id="ARBA00001968"/>
    </source>
</evidence>
<dbReference type="PANTHER" id="PTHR22930:SF269">
    <property type="entry name" value="NUCLEASE HARBI1-LIKE PROTEIN"/>
    <property type="match status" value="1"/>
</dbReference>
<comment type="subcellular location">
    <subcellularLocation>
        <location evidence="2">Nucleus</location>
    </subcellularLocation>
</comment>
<keyword evidence="5" id="KW-0479">Metal-binding</keyword>
<dbReference type="InterPro" id="IPR045249">
    <property type="entry name" value="HARBI1-like"/>
</dbReference>
<dbReference type="InterPro" id="IPR027806">
    <property type="entry name" value="HARBI1_dom"/>
</dbReference>
<evidence type="ECO:0000259" key="8">
    <source>
        <dbReference type="Pfam" id="PF13359"/>
    </source>
</evidence>
<keyword evidence="6" id="KW-0378">Hydrolase</keyword>
<proteinExistence type="inferred from homology"/>
<name>A0A182NGH5_9DIPT</name>
<evidence type="ECO:0000256" key="2">
    <source>
        <dbReference type="ARBA" id="ARBA00004123"/>
    </source>
</evidence>
<evidence type="ECO:0000313" key="10">
    <source>
        <dbReference type="Proteomes" id="UP000075884"/>
    </source>
</evidence>
<comment type="similarity">
    <text evidence="3">Belongs to the HARBI1 family.</text>
</comment>
<organism evidence="9 10">
    <name type="scientific">Anopheles dirus</name>
    <dbReference type="NCBI Taxonomy" id="7168"/>
    <lineage>
        <taxon>Eukaryota</taxon>
        <taxon>Metazoa</taxon>
        <taxon>Ecdysozoa</taxon>
        <taxon>Arthropoda</taxon>
        <taxon>Hexapoda</taxon>
        <taxon>Insecta</taxon>
        <taxon>Pterygota</taxon>
        <taxon>Neoptera</taxon>
        <taxon>Endopterygota</taxon>
        <taxon>Diptera</taxon>
        <taxon>Nematocera</taxon>
        <taxon>Culicoidea</taxon>
        <taxon>Culicidae</taxon>
        <taxon>Anophelinae</taxon>
        <taxon>Anopheles</taxon>
    </lineage>
</organism>
<evidence type="ECO:0000256" key="7">
    <source>
        <dbReference type="ARBA" id="ARBA00023242"/>
    </source>
</evidence>
<keyword evidence="4" id="KW-0540">Nuclease</keyword>
<dbReference type="PANTHER" id="PTHR22930">
    <property type="match status" value="1"/>
</dbReference>
<dbReference type="GO" id="GO:0046872">
    <property type="term" value="F:metal ion binding"/>
    <property type="evidence" value="ECO:0007669"/>
    <property type="project" value="UniProtKB-KW"/>
</dbReference>
<comment type="cofactor">
    <cofactor evidence="1">
        <name>a divalent metal cation</name>
        <dbReference type="ChEBI" id="CHEBI:60240"/>
    </cofactor>
</comment>
<dbReference type="VEuPathDB" id="VectorBase:ADIR006748"/>
<dbReference type="AlphaFoldDB" id="A0A182NGH5"/>
<dbReference type="GO" id="GO:0016787">
    <property type="term" value="F:hydrolase activity"/>
    <property type="evidence" value="ECO:0007669"/>
    <property type="project" value="UniProtKB-KW"/>
</dbReference>
<dbReference type="STRING" id="7168.A0A182NGH5"/>
<feature type="domain" description="DDE Tnp4" evidence="8">
    <location>
        <begin position="169"/>
        <end position="234"/>
    </location>
</feature>
<evidence type="ECO:0000256" key="6">
    <source>
        <dbReference type="ARBA" id="ARBA00022801"/>
    </source>
</evidence>
<keyword evidence="10" id="KW-1185">Reference proteome</keyword>
<reference evidence="10" key="1">
    <citation type="submission" date="2013-03" db="EMBL/GenBank/DDBJ databases">
        <title>The Genome Sequence of Anopheles dirus WRAIR2.</title>
        <authorList>
            <consortium name="The Broad Institute Genomics Platform"/>
            <person name="Neafsey D.E."/>
            <person name="Walton C."/>
            <person name="Walker B."/>
            <person name="Young S.K."/>
            <person name="Zeng Q."/>
            <person name="Gargeya S."/>
            <person name="Fitzgerald M."/>
            <person name="Haas B."/>
            <person name="Abouelleil A."/>
            <person name="Allen A.W."/>
            <person name="Alvarado L."/>
            <person name="Arachchi H.M."/>
            <person name="Berlin A.M."/>
            <person name="Chapman S.B."/>
            <person name="Gainer-Dewar J."/>
            <person name="Goldberg J."/>
            <person name="Griggs A."/>
            <person name="Gujja S."/>
            <person name="Hansen M."/>
            <person name="Howarth C."/>
            <person name="Imamovic A."/>
            <person name="Ireland A."/>
            <person name="Larimer J."/>
            <person name="McCowan C."/>
            <person name="Murphy C."/>
            <person name="Pearson M."/>
            <person name="Poon T.W."/>
            <person name="Priest M."/>
            <person name="Roberts A."/>
            <person name="Saif S."/>
            <person name="Shea T."/>
            <person name="Sisk P."/>
            <person name="Sykes S."/>
            <person name="Wortman J."/>
            <person name="Nusbaum C."/>
            <person name="Birren B."/>
        </authorList>
    </citation>
    <scope>NUCLEOTIDE SEQUENCE [LARGE SCALE GENOMIC DNA]</scope>
    <source>
        <strain evidence="10">WRAIR2</strain>
    </source>
</reference>
<protein>
    <submittedName>
        <fullName evidence="9">DDE Tnp4 domain-containing protein</fullName>
    </submittedName>
</protein>
<evidence type="ECO:0000256" key="4">
    <source>
        <dbReference type="ARBA" id="ARBA00022722"/>
    </source>
</evidence>
<reference evidence="9" key="2">
    <citation type="submission" date="2020-05" db="UniProtKB">
        <authorList>
            <consortium name="EnsemblMetazoa"/>
        </authorList>
    </citation>
    <scope>IDENTIFICATION</scope>
    <source>
        <strain evidence="9">WRAIR2</strain>
    </source>
</reference>
<accession>A0A182NGH5</accession>